<accession>K8WIG8</accession>
<dbReference type="PATRIC" id="fig|1141662.3.peg.2943"/>
<protein>
    <submittedName>
        <fullName evidence="3">3-ketoacyl-(Acyl-carrier-protein) reductase</fullName>
    </submittedName>
</protein>
<dbReference type="Pfam" id="PF13561">
    <property type="entry name" value="adh_short_C2"/>
    <property type="match status" value="1"/>
</dbReference>
<sequence length="112" mass="11530">MTGPKVAYPGLAHYAASKAGVNGFIKAMVLELAPYGITVNSVEPGMIRTATMANLGDEQLNQNIARATPMGRLGEGEDIASAMIFLASKSASYISGQTIVVDGGAVLLETVS</sequence>
<dbReference type="PRINTS" id="PR00081">
    <property type="entry name" value="GDHRDH"/>
</dbReference>
<proteinExistence type="inferred from homology"/>
<keyword evidence="2" id="KW-0560">Oxidoreductase</keyword>
<dbReference type="GO" id="GO:0016616">
    <property type="term" value="F:oxidoreductase activity, acting on the CH-OH group of donors, NAD or NADP as acceptor"/>
    <property type="evidence" value="ECO:0007669"/>
    <property type="project" value="TreeGrafter"/>
</dbReference>
<organism evidence="3 4">
    <name type="scientific">Providencia burhodogranariea DSM 19968</name>
    <dbReference type="NCBI Taxonomy" id="1141662"/>
    <lineage>
        <taxon>Bacteria</taxon>
        <taxon>Pseudomonadati</taxon>
        <taxon>Pseudomonadota</taxon>
        <taxon>Gammaproteobacteria</taxon>
        <taxon>Enterobacterales</taxon>
        <taxon>Morganellaceae</taxon>
        <taxon>Providencia</taxon>
    </lineage>
</organism>
<dbReference type="Gene3D" id="3.40.50.720">
    <property type="entry name" value="NAD(P)-binding Rossmann-like Domain"/>
    <property type="match status" value="1"/>
</dbReference>
<dbReference type="STRING" id="1141662.OOA_14510"/>
<dbReference type="InterPro" id="IPR002347">
    <property type="entry name" value="SDR_fam"/>
</dbReference>
<dbReference type="HOGENOM" id="CLU_010194_47_12_6"/>
<evidence type="ECO:0000313" key="3">
    <source>
        <dbReference type="EMBL" id="EKT57292.1"/>
    </source>
</evidence>
<evidence type="ECO:0000256" key="1">
    <source>
        <dbReference type="ARBA" id="ARBA00006484"/>
    </source>
</evidence>
<name>K8WIG8_9GAMM</name>
<dbReference type="Proteomes" id="UP000009336">
    <property type="component" value="Unassembled WGS sequence"/>
</dbReference>
<dbReference type="AlphaFoldDB" id="K8WIG8"/>
<dbReference type="SUPFAM" id="SSF51735">
    <property type="entry name" value="NAD(P)-binding Rossmann-fold domains"/>
    <property type="match status" value="1"/>
</dbReference>
<dbReference type="GO" id="GO:0048038">
    <property type="term" value="F:quinone binding"/>
    <property type="evidence" value="ECO:0007669"/>
    <property type="project" value="TreeGrafter"/>
</dbReference>
<dbReference type="PANTHER" id="PTHR42760">
    <property type="entry name" value="SHORT-CHAIN DEHYDROGENASES/REDUCTASES FAMILY MEMBER"/>
    <property type="match status" value="1"/>
</dbReference>
<comment type="similarity">
    <text evidence="1">Belongs to the short-chain dehydrogenases/reductases (SDR) family.</text>
</comment>
<reference evidence="3 4" key="1">
    <citation type="journal article" date="2012" name="BMC Genomics">
        <title>Comparative genomics of bacteria in the genus Providencia isolated from wild Drosophila melanogaster.</title>
        <authorList>
            <person name="Galac M.R."/>
            <person name="Lazzaro B.P."/>
        </authorList>
    </citation>
    <scope>NUCLEOTIDE SEQUENCE [LARGE SCALE GENOMIC DNA]</scope>
    <source>
        <strain evidence="3 4">DSM 19968</strain>
    </source>
</reference>
<dbReference type="EMBL" id="AKKL01000039">
    <property type="protein sequence ID" value="EKT57292.1"/>
    <property type="molecule type" value="Genomic_DNA"/>
</dbReference>
<evidence type="ECO:0000313" key="4">
    <source>
        <dbReference type="Proteomes" id="UP000009336"/>
    </source>
</evidence>
<comment type="caution">
    <text evidence="3">The sequence shown here is derived from an EMBL/GenBank/DDBJ whole genome shotgun (WGS) entry which is preliminary data.</text>
</comment>
<dbReference type="eggNOG" id="COG1028">
    <property type="taxonomic scope" value="Bacteria"/>
</dbReference>
<evidence type="ECO:0000256" key="2">
    <source>
        <dbReference type="ARBA" id="ARBA00023002"/>
    </source>
</evidence>
<dbReference type="InterPro" id="IPR036291">
    <property type="entry name" value="NAD(P)-bd_dom_sf"/>
</dbReference>
<dbReference type="GO" id="GO:0006633">
    <property type="term" value="P:fatty acid biosynthetic process"/>
    <property type="evidence" value="ECO:0007669"/>
    <property type="project" value="TreeGrafter"/>
</dbReference>
<keyword evidence="4" id="KW-1185">Reference proteome</keyword>
<dbReference type="PANTHER" id="PTHR42760:SF133">
    <property type="entry name" value="3-OXOACYL-[ACYL-CARRIER-PROTEIN] REDUCTASE"/>
    <property type="match status" value="1"/>
</dbReference>
<gene>
    <name evidence="3" type="ORF">OOA_14510</name>
</gene>